<proteinExistence type="predicted"/>
<accession>A0A0M3IFS8</accession>
<keyword evidence="3" id="KW-1185">Reference proteome</keyword>
<evidence type="ECO:0000256" key="1">
    <source>
        <dbReference type="SAM" id="SignalP"/>
    </source>
</evidence>
<dbReference type="InterPro" id="IPR007284">
    <property type="entry name" value="Ground-like_dom"/>
</dbReference>
<sequence>MALMGIALPIALFLLVSIRAIIFPCNCGRQLLQRPLTRCSFTSNASICELYPRKLIKRDVNHIRTEVEIFDDGRCNSDKLQRIMKENLYGDYRDAKMRIMKYAEESIGGHFGVICAPGEFSYVTKTRLFCLYSAANASCFIFLTEHELPIY</sequence>
<feature type="signal peptide" evidence="1">
    <location>
        <begin position="1"/>
        <end position="20"/>
    </location>
</feature>
<keyword evidence="1" id="KW-0732">Signal</keyword>
<organism evidence="3 4">
    <name type="scientific">Ascaris lumbricoides</name>
    <name type="common">Giant roundworm</name>
    <dbReference type="NCBI Taxonomy" id="6252"/>
    <lineage>
        <taxon>Eukaryota</taxon>
        <taxon>Metazoa</taxon>
        <taxon>Ecdysozoa</taxon>
        <taxon>Nematoda</taxon>
        <taxon>Chromadorea</taxon>
        <taxon>Rhabditida</taxon>
        <taxon>Spirurina</taxon>
        <taxon>Ascaridomorpha</taxon>
        <taxon>Ascaridoidea</taxon>
        <taxon>Ascarididae</taxon>
        <taxon>Ascaris</taxon>
    </lineage>
</organism>
<dbReference type="Proteomes" id="UP000036681">
    <property type="component" value="Unplaced"/>
</dbReference>
<evidence type="ECO:0000259" key="2">
    <source>
        <dbReference type="Pfam" id="PF04155"/>
    </source>
</evidence>
<protein>
    <submittedName>
        <fullName evidence="4">Ground-like domain-containing protein</fullName>
    </submittedName>
</protein>
<dbReference type="Pfam" id="PF04155">
    <property type="entry name" value="Ground-like"/>
    <property type="match status" value="1"/>
</dbReference>
<feature type="chain" id="PRO_5005656917" evidence="1">
    <location>
        <begin position="21"/>
        <end position="151"/>
    </location>
</feature>
<dbReference type="AlphaFoldDB" id="A0A0M3IFS8"/>
<feature type="domain" description="Ground-like" evidence="2">
    <location>
        <begin position="73"/>
        <end position="142"/>
    </location>
</feature>
<reference evidence="4" key="1">
    <citation type="submission" date="2017-02" db="UniProtKB">
        <authorList>
            <consortium name="WormBaseParasite"/>
        </authorList>
    </citation>
    <scope>IDENTIFICATION</scope>
</reference>
<dbReference type="WBParaSite" id="ALUE_0001709201-mRNA-1">
    <property type="protein sequence ID" value="ALUE_0001709201-mRNA-1"/>
    <property type="gene ID" value="ALUE_0001709201"/>
</dbReference>
<evidence type="ECO:0000313" key="3">
    <source>
        <dbReference type="Proteomes" id="UP000036681"/>
    </source>
</evidence>
<evidence type="ECO:0000313" key="4">
    <source>
        <dbReference type="WBParaSite" id="ALUE_0001709201-mRNA-1"/>
    </source>
</evidence>
<name>A0A0M3IFS8_ASCLU</name>